<dbReference type="InterPro" id="IPR011990">
    <property type="entry name" value="TPR-like_helical_dom_sf"/>
</dbReference>
<evidence type="ECO:0000256" key="3">
    <source>
        <dbReference type="ARBA" id="ARBA00023015"/>
    </source>
</evidence>
<dbReference type="AlphaFoldDB" id="A0A7W7LE13"/>
<dbReference type="InterPro" id="IPR027417">
    <property type="entry name" value="P-loop_NTPase"/>
</dbReference>
<evidence type="ECO:0000256" key="2">
    <source>
        <dbReference type="ARBA" id="ARBA00023012"/>
    </source>
</evidence>
<dbReference type="EMBL" id="JACHJG010000009">
    <property type="protein sequence ID" value="MBB4888488.1"/>
    <property type="molecule type" value="Genomic_DNA"/>
</dbReference>
<dbReference type="GO" id="GO:0003677">
    <property type="term" value="F:DNA binding"/>
    <property type="evidence" value="ECO:0007669"/>
    <property type="project" value="UniProtKB-UniRule"/>
</dbReference>
<dbReference type="GO" id="GO:0000160">
    <property type="term" value="P:phosphorelay signal transduction system"/>
    <property type="evidence" value="ECO:0007669"/>
    <property type="project" value="UniProtKB-KW"/>
</dbReference>
<evidence type="ECO:0000256" key="6">
    <source>
        <dbReference type="PROSITE-ProRule" id="PRU01091"/>
    </source>
</evidence>
<evidence type="ECO:0000256" key="7">
    <source>
        <dbReference type="SAM" id="MobiDB-lite"/>
    </source>
</evidence>
<dbReference type="Pfam" id="PF03704">
    <property type="entry name" value="BTAD"/>
    <property type="match status" value="1"/>
</dbReference>
<dbReference type="SUPFAM" id="SSF46894">
    <property type="entry name" value="C-terminal effector domain of the bipartite response regulators"/>
    <property type="match status" value="1"/>
</dbReference>
<dbReference type="Gene3D" id="1.10.10.10">
    <property type="entry name" value="Winged helix-like DNA-binding domain superfamily/Winged helix DNA-binding domain"/>
    <property type="match status" value="1"/>
</dbReference>
<protein>
    <submittedName>
        <fullName evidence="9">DNA-binding SARP family transcriptional activator</fullName>
    </submittedName>
</protein>
<dbReference type="InterPro" id="IPR016032">
    <property type="entry name" value="Sig_transdc_resp-reg_C-effctor"/>
</dbReference>
<evidence type="ECO:0000256" key="1">
    <source>
        <dbReference type="ARBA" id="ARBA00005820"/>
    </source>
</evidence>
<dbReference type="SUPFAM" id="SSF52540">
    <property type="entry name" value="P-loop containing nucleoside triphosphate hydrolases"/>
    <property type="match status" value="1"/>
</dbReference>
<dbReference type="RefSeq" id="WP_184736113.1">
    <property type="nucleotide sequence ID" value="NZ_BMRW01000007.1"/>
</dbReference>
<keyword evidence="3" id="KW-0805">Transcription regulation</keyword>
<keyword evidence="5" id="KW-0804">Transcription</keyword>
<dbReference type="Proteomes" id="UP000556436">
    <property type="component" value="Unassembled WGS sequence"/>
</dbReference>
<proteinExistence type="inferred from homology"/>
<dbReference type="InterPro" id="IPR036388">
    <property type="entry name" value="WH-like_DNA-bd_sf"/>
</dbReference>
<dbReference type="Gene3D" id="1.25.40.10">
    <property type="entry name" value="Tetratricopeptide repeat domain"/>
    <property type="match status" value="1"/>
</dbReference>
<evidence type="ECO:0000313" key="10">
    <source>
        <dbReference type="Proteomes" id="UP000556436"/>
    </source>
</evidence>
<dbReference type="InterPro" id="IPR005158">
    <property type="entry name" value="BTAD"/>
</dbReference>
<feature type="DNA-binding region" description="OmpR/PhoB-type" evidence="6">
    <location>
        <begin position="1"/>
        <end position="90"/>
    </location>
</feature>
<keyword evidence="2" id="KW-0902">Two-component regulatory system</keyword>
<gene>
    <name evidence="9" type="ORF">FHS38_004557</name>
</gene>
<sequence>MDFKILGPVSAERDGQPVALDGGKQRTALATLLLAHGQVVTDERLTTLLWGWDPPATSTNQLYTYVSRLRTRLGPRHGLQRRGAGYRMDIGDAGFDWDAFRSLADEGRTHLLAARYADAEHRLGRALALWWGPALTDVTEHLARAEGPRMEEARLSALENHTEAALALGRHNDMVSALTRQVTLHPVRERLRGQLMTALFRCGRQADALAVYEAGRRVLADDLGIDPGPELRALHQDVLTGTLAPPPAAERERVTPAAPARPPAATVAPTPHPEPAAGGGWQGLVPAMLPAAPGDFTGRRAETEEVLTALREHQDVVITGAPGTGKSALALWAAEDCRADFPHGGLYADLRTADNGRPRDPAEVLGWFLRALGTAPDQLPATLDERVQLYRTLLAGRRALVVLDNAHDDSQVRPLLPGGGESRTVVTGVRSPLASLEGTRLVRLGPLPPAEAVGLLTAIAGPGGSDRPAPAAYARIAELCDRLPLALRIAAARLSARPHWSAARFADRLAPAGRRLDELRFGSLDIRTGLSAALAQLDPAARDGFTTLAAAGMRGLTAADAAALLDTGPDDAEELLERLADARLLEVCGADGDAWLRYRFMPLVQLFAQEQRAPALVS</sequence>
<dbReference type="SMART" id="SM01043">
    <property type="entry name" value="BTAD"/>
    <property type="match status" value="1"/>
</dbReference>
<keyword evidence="4 6" id="KW-0238">DNA-binding</keyword>
<evidence type="ECO:0000256" key="5">
    <source>
        <dbReference type="ARBA" id="ARBA00023163"/>
    </source>
</evidence>
<comment type="similarity">
    <text evidence="1">Belongs to the AfsR/DnrI/RedD regulatory family.</text>
</comment>
<dbReference type="CDD" id="cd15831">
    <property type="entry name" value="BTAD"/>
    <property type="match status" value="1"/>
</dbReference>
<dbReference type="SMART" id="SM00862">
    <property type="entry name" value="Trans_reg_C"/>
    <property type="match status" value="1"/>
</dbReference>
<organism evidence="9 10">
    <name type="scientific">Streptomyces netropsis</name>
    <name type="common">Streptoverticillium netropsis</name>
    <dbReference type="NCBI Taxonomy" id="55404"/>
    <lineage>
        <taxon>Bacteria</taxon>
        <taxon>Bacillati</taxon>
        <taxon>Actinomycetota</taxon>
        <taxon>Actinomycetes</taxon>
        <taxon>Kitasatosporales</taxon>
        <taxon>Streptomycetaceae</taxon>
        <taxon>Streptomyces</taxon>
    </lineage>
</organism>
<keyword evidence="10" id="KW-1185">Reference proteome</keyword>
<feature type="region of interest" description="Disordered" evidence="7">
    <location>
        <begin position="242"/>
        <end position="275"/>
    </location>
</feature>
<evidence type="ECO:0000313" key="9">
    <source>
        <dbReference type="EMBL" id="MBB4888488.1"/>
    </source>
</evidence>
<name>A0A7W7LE13_STRNE</name>
<dbReference type="SUPFAM" id="SSF48452">
    <property type="entry name" value="TPR-like"/>
    <property type="match status" value="1"/>
</dbReference>
<dbReference type="PANTHER" id="PTHR35807:SF1">
    <property type="entry name" value="TRANSCRIPTIONAL REGULATOR REDD"/>
    <property type="match status" value="1"/>
</dbReference>
<evidence type="ECO:0000256" key="4">
    <source>
        <dbReference type="ARBA" id="ARBA00023125"/>
    </source>
</evidence>
<dbReference type="CDD" id="cd00383">
    <property type="entry name" value="trans_reg_C"/>
    <property type="match status" value="1"/>
</dbReference>
<dbReference type="PROSITE" id="PS51755">
    <property type="entry name" value="OMPR_PHOB"/>
    <property type="match status" value="1"/>
</dbReference>
<evidence type="ECO:0000259" key="8">
    <source>
        <dbReference type="PROSITE" id="PS51755"/>
    </source>
</evidence>
<dbReference type="PRINTS" id="PR00364">
    <property type="entry name" value="DISEASERSIST"/>
</dbReference>
<feature type="compositionally biased region" description="Low complexity" evidence="7">
    <location>
        <begin position="255"/>
        <end position="269"/>
    </location>
</feature>
<dbReference type="PANTHER" id="PTHR35807">
    <property type="entry name" value="TRANSCRIPTIONAL REGULATOR REDD-RELATED"/>
    <property type="match status" value="1"/>
</dbReference>
<dbReference type="InterPro" id="IPR051677">
    <property type="entry name" value="AfsR-DnrI-RedD_regulator"/>
</dbReference>
<dbReference type="GO" id="GO:0006355">
    <property type="term" value="P:regulation of DNA-templated transcription"/>
    <property type="evidence" value="ECO:0007669"/>
    <property type="project" value="InterPro"/>
</dbReference>
<dbReference type="Pfam" id="PF00486">
    <property type="entry name" value="Trans_reg_C"/>
    <property type="match status" value="1"/>
</dbReference>
<feature type="domain" description="OmpR/PhoB-type" evidence="8">
    <location>
        <begin position="1"/>
        <end position="90"/>
    </location>
</feature>
<reference evidence="9 10" key="1">
    <citation type="submission" date="2020-08" db="EMBL/GenBank/DDBJ databases">
        <title>Genomic Encyclopedia of Type Strains, Phase III (KMG-III): the genomes of soil and plant-associated and newly described type strains.</title>
        <authorList>
            <person name="Whitman W."/>
        </authorList>
    </citation>
    <scope>NUCLEOTIDE SEQUENCE [LARGE SCALE GENOMIC DNA]</scope>
    <source>
        <strain evidence="9 10">CECT 3265</strain>
    </source>
</reference>
<dbReference type="Gene3D" id="3.40.50.300">
    <property type="entry name" value="P-loop containing nucleotide triphosphate hydrolases"/>
    <property type="match status" value="1"/>
</dbReference>
<comment type="caution">
    <text evidence="9">The sequence shown here is derived from an EMBL/GenBank/DDBJ whole genome shotgun (WGS) entry which is preliminary data.</text>
</comment>
<dbReference type="InterPro" id="IPR001867">
    <property type="entry name" value="OmpR/PhoB-type_DNA-bd"/>
</dbReference>
<accession>A0A7W7LE13</accession>